<dbReference type="GO" id="GO:0008855">
    <property type="term" value="F:exodeoxyribonuclease VII activity"/>
    <property type="evidence" value="ECO:0007669"/>
    <property type="project" value="UniProtKB-UniRule"/>
</dbReference>
<dbReference type="OrthoDB" id="9808145at2"/>
<keyword evidence="4 6" id="KW-0378">Hydrolase</keyword>
<dbReference type="Gene3D" id="1.10.287.1040">
    <property type="entry name" value="Exonuclease VII, small subunit"/>
    <property type="match status" value="1"/>
</dbReference>
<dbReference type="GO" id="GO:0009318">
    <property type="term" value="C:exodeoxyribonuclease VII complex"/>
    <property type="evidence" value="ECO:0007669"/>
    <property type="project" value="UniProtKB-UniRule"/>
</dbReference>
<dbReference type="GO" id="GO:0006308">
    <property type="term" value="P:DNA catabolic process"/>
    <property type="evidence" value="ECO:0007669"/>
    <property type="project" value="UniProtKB-UniRule"/>
</dbReference>
<dbReference type="EC" id="3.1.11.6" evidence="6"/>
<dbReference type="HAMAP" id="MF_00337">
    <property type="entry name" value="Exonuc_7_S"/>
    <property type="match status" value="1"/>
</dbReference>
<comment type="similarity">
    <text evidence="1 6">Belongs to the XseB family.</text>
</comment>
<keyword evidence="3 6" id="KW-0540">Nuclease</keyword>
<proteinExistence type="inferred from homology"/>
<comment type="catalytic activity">
    <reaction evidence="6">
        <text>Exonucleolytic cleavage in either 5'- to 3'- or 3'- to 5'-direction to yield nucleoside 5'-phosphates.</text>
        <dbReference type="EC" id="3.1.11.6"/>
    </reaction>
</comment>
<organism evidence="7 8">
    <name type="scientific">Alterirhizorhabdus solaris</name>
    <dbReference type="NCBI Taxonomy" id="2529389"/>
    <lineage>
        <taxon>Bacteria</taxon>
        <taxon>Pseudomonadati</taxon>
        <taxon>Pseudomonadota</taxon>
        <taxon>Alphaproteobacteria</taxon>
        <taxon>Sphingomonadales</taxon>
        <taxon>Rhizorhabdaceae</taxon>
        <taxon>Alterirhizorhabdus</taxon>
    </lineage>
</organism>
<evidence type="ECO:0000256" key="4">
    <source>
        <dbReference type="ARBA" id="ARBA00022801"/>
    </source>
</evidence>
<dbReference type="NCBIfam" id="TIGR01280">
    <property type="entry name" value="xseB"/>
    <property type="match status" value="1"/>
</dbReference>
<reference evidence="7 8" key="1">
    <citation type="submission" date="2019-07" db="EMBL/GenBank/DDBJ databases">
        <title>Sphingomonas solaris sp. nov., isolated from a solar panel from Boston, Massachusetts.</title>
        <authorList>
            <person name="Tanner K."/>
            <person name="Pascual J."/>
            <person name="Mancuso C."/>
            <person name="Pereto J."/>
            <person name="Khalil A."/>
            <person name="Vilanova C."/>
        </authorList>
    </citation>
    <scope>NUCLEOTIDE SEQUENCE [LARGE SCALE GENOMIC DNA]</scope>
    <source>
        <strain evidence="7 8">R4DWN</strain>
    </source>
</reference>
<evidence type="ECO:0000256" key="3">
    <source>
        <dbReference type="ARBA" id="ARBA00022722"/>
    </source>
</evidence>
<dbReference type="InterPro" id="IPR037004">
    <property type="entry name" value="Exonuc_VII_ssu_sf"/>
</dbReference>
<dbReference type="InterPro" id="IPR003761">
    <property type="entry name" value="Exonuc_VII_S"/>
</dbReference>
<comment type="function">
    <text evidence="6">Bidirectionally degrades single-stranded DNA into large acid-insoluble oligonucleotides, which are then degraded further into small acid-soluble oligonucleotides.</text>
</comment>
<keyword evidence="8" id="KW-1185">Reference proteome</keyword>
<dbReference type="PANTHER" id="PTHR34137">
    <property type="entry name" value="EXODEOXYRIBONUCLEASE 7 SMALL SUBUNIT"/>
    <property type="match status" value="1"/>
</dbReference>
<evidence type="ECO:0000256" key="2">
    <source>
        <dbReference type="ARBA" id="ARBA00022490"/>
    </source>
</evidence>
<dbReference type="GO" id="GO:0005829">
    <property type="term" value="C:cytosol"/>
    <property type="evidence" value="ECO:0007669"/>
    <property type="project" value="TreeGrafter"/>
</dbReference>
<dbReference type="EMBL" id="VNIM01000022">
    <property type="protein sequence ID" value="TVV75279.1"/>
    <property type="molecule type" value="Genomic_DNA"/>
</dbReference>
<comment type="caution">
    <text evidence="7">The sequence shown here is derived from an EMBL/GenBank/DDBJ whole genome shotgun (WGS) entry which is preliminary data.</text>
</comment>
<evidence type="ECO:0000256" key="6">
    <source>
        <dbReference type="HAMAP-Rule" id="MF_00337"/>
    </source>
</evidence>
<keyword evidence="2 6" id="KW-0963">Cytoplasm</keyword>
<sequence>MDQDGITELSFEDALKRLETIVQRLESGEATLDESIELYAEGDRLRAQCEARLASAQARIEKITLGADGKPARTQPFDAG</sequence>
<dbReference type="Proteomes" id="UP000318681">
    <property type="component" value="Unassembled WGS sequence"/>
</dbReference>
<dbReference type="NCBIfam" id="NF002139">
    <property type="entry name" value="PRK00977.1-3"/>
    <property type="match status" value="1"/>
</dbReference>
<evidence type="ECO:0000256" key="1">
    <source>
        <dbReference type="ARBA" id="ARBA00009998"/>
    </source>
</evidence>
<name>A0A558R7B0_9SPHN</name>
<comment type="subunit">
    <text evidence="6">Heterooligomer composed of large and small subunits.</text>
</comment>
<comment type="subcellular location">
    <subcellularLocation>
        <location evidence="6">Cytoplasm</location>
    </subcellularLocation>
</comment>
<dbReference type="Pfam" id="PF02609">
    <property type="entry name" value="Exonuc_VII_S"/>
    <property type="match status" value="1"/>
</dbReference>
<dbReference type="PANTHER" id="PTHR34137:SF1">
    <property type="entry name" value="EXODEOXYRIBONUCLEASE 7 SMALL SUBUNIT"/>
    <property type="match status" value="1"/>
</dbReference>
<protein>
    <recommendedName>
        <fullName evidence="6">Exodeoxyribonuclease 7 small subunit</fullName>
        <ecNumber evidence="6">3.1.11.6</ecNumber>
    </recommendedName>
    <alternativeName>
        <fullName evidence="6">Exodeoxyribonuclease VII small subunit</fullName>
        <shortName evidence="6">Exonuclease VII small subunit</shortName>
    </alternativeName>
</protein>
<dbReference type="AlphaFoldDB" id="A0A558R7B0"/>
<evidence type="ECO:0000313" key="7">
    <source>
        <dbReference type="EMBL" id="TVV75279.1"/>
    </source>
</evidence>
<accession>A0A558R7B0</accession>
<gene>
    <name evidence="6" type="primary">xseB</name>
    <name evidence="7" type="ORF">FOY91_07475</name>
</gene>
<evidence type="ECO:0000313" key="8">
    <source>
        <dbReference type="Proteomes" id="UP000318681"/>
    </source>
</evidence>
<keyword evidence="5 6" id="KW-0269">Exonuclease</keyword>
<dbReference type="RefSeq" id="WP_145149679.1">
    <property type="nucleotide sequence ID" value="NZ_VNIM01000022.1"/>
</dbReference>
<evidence type="ECO:0000256" key="5">
    <source>
        <dbReference type="ARBA" id="ARBA00022839"/>
    </source>
</evidence>
<dbReference type="SUPFAM" id="SSF116842">
    <property type="entry name" value="XseB-like"/>
    <property type="match status" value="1"/>
</dbReference>